<dbReference type="Pfam" id="PF00168">
    <property type="entry name" value="C2"/>
    <property type="match status" value="1"/>
</dbReference>
<dbReference type="Pfam" id="PF07002">
    <property type="entry name" value="Copine"/>
    <property type="match status" value="1"/>
</dbReference>
<dbReference type="OrthoDB" id="5855668at2759"/>
<evidence type="ECO:0000259" key="1">
    <source>
        <dbReference type="PROSITE" id="PS50004"/>
    </source>
</evidence>
<keyword evidence="3" id="KW-1185">Reference proteome</keyword>
<evidence type="ECO:0000313" key="2">
    <source>
        <dbReference type="EMBL" id="CAD8090844.1"/>
    </source>
</evidence>
<proteinExistence type="predicted"/>
<dbReference type="AlphaFoldDB" id="A0A8S1NUW3"/>
<gene>
    <name evidence="2" type="ORF">PSON_ATCC_30995.1.T0560222</name>
</gene>
<dbReference type="PANTHER" id="PTHR10857:SF106">
    <property type="entry name" value="C2 DOMAIN-CONTAINING PROTEIN"/>
    <property type="match status" value="1"/>
</dbReference>
<dbReference type="PANTHER" id="PTHR10857">
    <property type="entry name" value="COPINE"/>
    <property type="match status" value="1"/>
</dbReference>
<dbReference type="InterPro" id="IPR045052">
    <property type="entry name" value="Copine"/>
</dbReference>
<accession>A0A8S1NUW3</accession>
<comment type="caution">
    <text evidence="2">The sequence shown here is derived from an EMBL/GenBank/DDBJ whole genome shotgun (WGS) entry which is preliminary data.</text>
</comment>
<dbReference type="GO" id="GO:0005886">
    <property type="term" value="C:plasma membrane"/>
    <property type="evidence" value="ECO:0007669"/>
    <property type="project" value="TreeGrafter"/>
</dbReference>
<dbReference type="InterPro" id="IPR010734">
    <property type="entry name" value="Copine_C"/>
</dbReference>
<dbReference type="InterPro" id="IPR037768">
    <property type="entry name" value="C2B_Copine"/>
</dbReference>
<dbReference type="InterPro" id="IPR000008">
    <property type="entry name" value="C2_dom"/>
</dbReference>
<protein>
    <recommendedName>
        <fullName evidence="1">C2 domain-containing protein</fullName>
    </recommendedName>
</protein>
<name>A0A8S1NUW3_9CILI</name>
<sequence>MSIQQYQFKNIKIDILLNFTQLQPKQVQIQMSYKDSTEQIYKITQNSFDLQKQQNQWITNYKAVFQFHKFQCYHLDISINENVSVGSIQFQLGELLQKGTLVKTNNHFTINLEAVLLQKGTLLFQHWAAEKLLNTDGIFGKSDPFLKFYQWDDDQWNLVYVTEYIQNNLNPTWNSFSIDMGLLNFYDEYKKFKIECFDHSDKNPPNHKYIGSIELSYFDILQSPNKKFELSNPNHKFCGILKQLSIQIKQKDNFYTWLQNKQIQTLIFMEFSKSSYNLHQTKSYDQLNIFQQILIIIGPILIQYNKQNTASLYGFGGNIHENNEEFFQISNQQNGIQQICHDYSNCRKYIPIQNNIQITPCLFEIIKQTEIFKPNFTIGIILIQNQIQDVDKFKQFLENQLILPTIIIFITLEENFVEIHNIVNNDLNLSKVKSIQLKQSDVQGIHQIKDEILQMISNEIEQFYGLN</sequence>
<feature type="domain" description="C2" evidence="1">
    <location>
        <begin position="102"/>
        <end position="232"/>
    </location>
</feature>
<dbReference type="Proteomes" id="UP000692954">
    <property type="component" value="Unassembled WGS sequence"/>
</dbReference>
<organism evidence="2 3">
    <name type="scientific">Paramecium sonneborni</name>
    <dbReference type="NCBI Taxonomy" id="65129"/>
    <lineage>
        <taxon>Eukaryota</taxon>
        <taxon>Sar</taxon>
        <taxon>Alveolata</taxon>
        <taxon>Ciliophora</taxon>
        <taxon>Intramacronucleata</taxon>
        <taxon>Oligohymenophorea</taxon>
        <taxon>Peniculida</taxon>
        <taxon>Parameciidae</taxon>
        <taxon>Paramecium</taxon>
    </lineage>
</organism>
<dbReference type="GO" id="GO:0005544">
    <property type="term" value="F:calcium-dependent phospholipid binding"/>
    <property type="evidence" value="ECO:0007669"/>
    <property type="project" value="InterPro"/>
</dbReference>
<dbReference type="GO" id="GO:0071277">
    <property type="term" value="P:cellular response to calcium ion"/>
    <property type="evidence" value="ECO:0007669"/>
    <property type="project" value="TreeGrafter"/>
</dbReference>
<dbReference type="SMART" id="SM00239">
    <property type="entry name" value="C2"/>
    <property type="match status" value="1"/>
</dbReference>
<dbReference type="PROSITE" id="PS50004">
    <property type="entry name" value="C2"/>
    <property type="match status" value="1"/>
</dbReference>
<dbReference type="EMBL" id="CAJJDN010000056">
    <property type="protein sequence ID" value="CAD8090844.1"/>
    <property type="molecule type" value="Genomic_DNA"/>
</dbReference>
<evidence type="ECO:0000313" key="3">
    <source>
        <dbReference type="Proteomes" id="UP000692954"/>
    </source>
</evidence>
<reference evidence="2" key="1">
    <citation type="submission" date="2021-01" db="EMBL/GenBank/DDBJ databases">
        <authorList>
            <consortium name="Genoscope - CEA"/>
            <person name="William W."/>
        </authorList>
    </citation>
    <scope>NUCLEOTIDE SEQUENCE</scope>
</reference>
<dbReference type="CDD" id="cd04047">
    <property type="entry name" value="C2B_Copine"/>
    <property type="match status" value="1"/>
</dbReference>